<dbReference type="Pfam" id="PF07358">
    <property type="entry name" value="DUF1482"/>
    <property type="match status" value="1"/>
</dbReference>
<organism evidence="1 2">
    <name type="scientific">Musicola paradisiaca (strain Ech703)</name>
    <name type="common">Dickeya paradisiaca</name>
    <name type="synonym">Dickeya dadantii</name>
    <dbReference type="NCBI Taxonomy" id="579405"/>
    <lineage>
        <taxon>Bacteria</taxon>
        <taxon>Pseudomonadati</taxon>
        <taxon>Pseudomonadota</taxon>
        <taxon>Gammaproteobacteria</taxon>
        <taxon>Enterobacterales</taxon>
        <taxon>Pectobacteriaceae</taxon>
        <taxon>Musicola</taxon>
    </lineage>
</organism>
<dbReference type="RefSeq" id="WP_015853776.1">
    <property type="nucleotide sequence ID" value="NC_012880.1"/>
</dbReference>
<dbReference type="Proteomes" id="UP000002734">
    <property type="component" value="Chromosome"/>
</dbReference>
<evidence type="ECO:0000313" key="2">
    <source>
        <dbReference type="Proteomes" id="UP000002734"/>
    </source>
</evidence>
<dbReference type="eggNOG" id="ENOG5032YIX">
    <property type="taxonomic scope" value="Bacteria"/>
</dbReference>
<evidence type="ECO:0000313" key="1">
    <source>
        <dbReference type="EMBL" id="ACS85867.1"/>
    </source>
</evidence>
<sequence length="66" mass="7510">MFALVIFVCYLGGGCENLVAGAYDSEAQCLSAMDEQRIRNGGCFPIEDFTHDLWQPAREHSDLWRR</sequence>
<dbReference type="KEGG" id="dda:Dd703_2080"/>
<dbReference type="EMBL" id="CP001654">
    <property type="protein sequence ID" value="ACS85867.1"/>
    <property type="molecule type" value="Genomic_DNA"/>
</dbReference>
<evidence type="ECO:0008006" key="3">
    <source>
        <dbReference type="Google" id="ProtNLM"/>
    </source>
</evidence>
<keyword evidence="2" id="KW-1185">Reference proteome</keyword>
<gene>
    <name evidence="1" type="ordered locus">Dd703_2080</name>
</gene>
<accession>C6C6X3</accession>
<name>C6C6X3_MUSP7</name>
<dbReference type="HOGENOM" id="CLU_187539_0_0_6"/>
<dbReference type="AlphaFoldDB" id="C6C6X3"/>
<protein>
    <recommendedName>
        <fullName evidence="3">DUF1482 domain-containing protein</fullName>
    </recommendedName>
</protein>
<reference evidence="1" key="1">
    <citation type="submission" date="2009-06" db="EMBL/GenBank/DDBJ databases">
        <title>Complete sequence of Dickeya dadantii Ech703.</title>
        <authorList>
            <consortium name="US DOE Joint Genome Institute"/>
            <person name="Lucas S."/>
            <person name="Copeland A."/>
            <person name="Lapidus A."/>
            <person name="Glavina del Rio T."/>
            <person name="Dalin E."/>
            <person name="Tice H."/>
            <person name="Bruce D."/>
            <person name="Goodwin L."/>
            <person name="Pitluck S."/>
            <person name="Chertkov O."/>
            <person name="Brettin T."/>
            <person name="Detter J.C."/>
            <person name="Han C."/>
            <person name="Larimer F."/>
            <person name="Land M."/>
            <person name="Hauser L."/>
            <person name="Kyrpides N."/>
            <person name="Mikhailova N."/>
            <person name="Balakrishnan V."/>
            <person name="Glasner J."/>
            <person name="Perna N.T."/>
        </authorList>
    </citation>
    <scope>NUCLEOTIDE SEQUENCE [LARGE SCALE GENOMIC DNA]</scope>
    <source>
        <strain evidence="1">Ech703</strain>
    </source>
</reference>
<proteinExistence type="predicted"/>
<dbReference type="InterPro" id="IPR009954">
    <property type="entry name" value="DUF1482"/>
</dbReference>